<feature type="signal peptide" evidence="2">
    <location>
        <begin position="1"/>
        <end position="27"/>
    </location>
</feature>
<protein>
    <submittedName>
        <fullName evidence="3">Uncharacterized protein</fullName>
    </submittedName>
</protein>
<sequence length="185" mass="20372">MAFFNVRATYLAILAAILPSRRQQAVATTNDVDKTAATPTNNVAENAEPSGAALHVHTSGFADEEEAPTDSTATSYTDSDSAISSCSESSFQIPRAKAAYSTPATSTSSAESPPSFSHSTTAPIPIKYPRDHEAWVYPHALEALRRYEDDMEEAEQEDHERLVHRYDEGMDDYGTQKRWRKGNLE</sequence>
<accession>A0A6A6QUG9</accession>
<evidence type="ECO:0000313" key="3">
    <source>
        <dbReference type="EMBL" id="KAF2495836.1"/>
    </source>
</evidence>
<feature type="region of interest" description="Disordered" evidence="1">
    <location>
        <begin position="62"/>
        <end position="124"/>
    </location>
</feature>
<dbReference type="EMBL" id="MU004188">
    <property type="protein sequence ID" value="KAF2495836.1"/>
    <property type="molecule type" value="Genomic_DNA"/>
</dbReference>
<gene>
    <name evidence="3" type="ORF">BU16DRAFT_538465</name>
</gene>
<feature type="region of interest" description="Disordered" evidence="1">
    <location>
        <begin position="150"/>
        <end position="185"/>
    </location>
</feature>
<evidence type="ECO:0000256" key="2">
    <source>
        <dbReference type="SAM" id="SignalP"/>
    </source>
</evidence>
<feature type="compositionally biased region" description="Basic and acidic residues" evidence="1">
    <location>
        <begin position="158"/>
        <end position="168"/>
    </location>
</feature>
<feature type="chain" id="PRO_5025389229" evidence="2">
    <location>
        <begin position="28"/>
        <end position="185"/>
    </location>
</feature>
<name>A0A6A6QUG9_9PEZI</name>
<reference evidence="3" key="1">
    <citation type="journal article" date="2020" name="Stud. Mycol.">
        <title>101 Dothideomycetes genomes: a test case for predicting lifestyles and emergence of pathogens.</title>
        <authorList>
            <person name="Haridas S."/>
            <person name="Albert R."/>
            <person name="Binder M."/>
            <person name="Bloem J."/>
            <person name="Labutti K."/>
            <person name="Salamov A."/>
            <person name="Andreopoulos B."/>
            <person name="Baker S."/>
            <person name="Barry K."/>
            <person name="Bills G."/>
            <person name="Bluhm B."/>
            <person name="Cannon C."/>
            <person name="Castanera R."/>
            <person name="Culley D."/>
            <person name="Daum C."/>
            <person name="Ezra D."/>
            <person name="Gonzalez J."/>
            <person name="Henrissat B."/>
            <person name="Kuo A."/>
            <person name="Liang C."/>
            <person name="Lipzen A."/>
            <person name="Lutzoni F."/>
            <person name="Magnuson J."/>
            <person name="Mondo S."/>
            <person name="Nolan M."/>
            <person name="Ohm R."/>
            <person name="Pangilinan J."/>
            <person name="Park H.-J."/>
            <person name="Ramirez L."/>
            <person name="Alfaro M."/>
            <person name="Sun H."/>
            <person name="Tritt A."/>
            <person name="Yoshinaga Y."/>
            <person name="Zwiers L.-H."/>
            <person name="Turgeon B."/>
            <person name="Goodwin S."/>
            <person name="Spatafora J."/>
            <person name="Crous P."/>
            <person name="Grigoriev I."/>
        </authorList>
    </citation>
    <scope>NUCLEOTIDE SEQUENCE</scope>
    <source>
        <strain evidence="3">CBS 269.34</strain>
    </source>
</reference>
<evidence type="ECO:0000313" key="4">
    <source>
        <dbReference type="Proteomes" id="UP000799750"/>
    </source>
</evidence>
<feature type="compositionally biased region" description="Low complexity" evidence="1">
    <location>
        <begin position="98"/>
        <end position="120"/>
    </location>
</feature>
<dbReference type="AlphaFoldDB" id="A0A6A6QUG9"/>
<organism evidence="3 4">
    <name type="scientific">Lophium mytilinum</name>
    <dbReference type="NCBI Taxonomy" id="390894"/>
    <lineage>
        <taxon>Eukaryota</taxon>
        <taxon>Fungi</taxon>
        <taxon>Dikarya</taxon>
        <taxon>Ascomycota</taxon>
        <taxon>Pezizomycotina</taxon>
        <taxon>Dothideomycetes</taxon>
        <taxon>Pleosporomycetidae</taxon>
        <taxon>Mytilinidiales</taxon>
        <taxon>Mytilinidiaceae</taxon>
        <taxon>Lophium</taxon>
    </lineage>
</organism>
<keyword evidence="2" id="KW-0732">Signal</keyword>
<feature type="compositionally biased region" description="Low complexity" evidence="1">
    <location>
        <begin position="69"/>
        <end position="90"/>
    </location>
</feature>
<evidence type="ECO:0000256" key="1">
    <source>
        <dbReference type="SAM" id="MobiDB-lite"/>
    </source>
</evidence>
<proteinExistence type="predicted"/>
<keyword evidence="4" id="KW-1185">Reference proteome</keyword>
<dbReference type="Proteomes" id="UP000799750">
    <property type="component" value="Unassembled WGS sequence"/>
</dbReference>